<dbReference type="EMBL" id="CP119881">
    <property type="protein sequence ID" value="WFD36690.1"/>
    <property type="molecule type" value="Genomic_DNA"/>
</dbReference>
<reference evidence="1" key="1">
    <citation type="submission" date="2023-03" db="EMBL/GenBank/DDBJ databases">
        <title>Mating type loci evolution in Malassezia.</title>
        <authorList>
            <person name="Coelho M.A."/>
        </authorList>
    </citation>
    <scope>NUCLEOTIDE SEQUENCE</scope>
    <source>
        <strain evidence="1">CBS 11721</strain>
    </source>
</reference>
<dbReference type="AlphaFoldDB" id="A0AAF0J837"/>
<name>A0AAF0J837_9BASI</name>
<organism evidence="1 2">
    <name type="scientific">Malassezia cuniculi</name>
    <dbReference type="NCBI Taxonomy" id="948313"/>
    <lineage>
        <taxon>Eukaryota</taxon>
        <taxon>Fungi</taxon>
        <taxon>Dikarya</taxon>
        <taxon>Basidiomycota</taxon>
        <taxon>Ustilaginomycotina</taxon>
        <taxon>Malasseziomycetes</taxon>
        <taxon>Malasseziales</taxon>
        <taxon>Malasseziaceae</taxon>
        <taxon>Malassezia</taxon>
    </lineage>
</organism>
<sequence>MSSCCNNSNKTCICKTADGKTYTCESNSNCVCKTTEDGQCVCEPTEGYECKPNADGKTCTIEPSAN</sequence>
<gene>
    <name evidence="1" type="ORF">MCUN1_003577</name>
</gene>
<accession>A0AAF0J837</accession>
<keyword evidence="2" id="KW-1185">Reference proteome</keyword>
<evidence type="ECO:0000313" key="2">
    <source>
        <dbReference type="Proteomes" id="UP001219933"/>
    </source>
</evidence>
<protein>
    <submittedName>
        <fullName evidence="1">Uncharacterized protein</fullName>
    </submittedName>
</protein>
<dbReference type="Proteomes" id="UP001219933">
    <property type="component" value="Chromosome 5"/>
</dbReference>
<proteinExistence type="predicted"/>
<evidence type="ECO:0000313" key="1">
    <source>
        <dbReference type="EMBL" id="WFD36690.1"/>
    </source>
</evidence>